<proteinExistence type="predicted"/>
<sequence length="64" mass="6957">NDLNEQLNSQLHADLNNQLLSTSKSTSTLESSANVVVHDILTSCNTTLRAVNISSEFNELNIIA</sequence>
<evidence type="ECO:0000313" key="1">
    <source>
        <dbReference type="EMBL" id="OJD09810.1"/>
    </source>
</evidence>
<protein>
    <submittedName>
        <fullName evidence="1">Uncharacterized protein</fullName>
    </submittedName>
</protein>
<accession>A0A1J9P1U6</accession>
<reference evidence="1 2" key="1">
    <citation type="submission" date="2015-07" db="EMBL/GenBank/DDBJ databases">
        <title>Emmonsia species relationships and genome sequence.</title>
        <authorList>
            <consortium name="The Broad Institute Genomics Platform"/>
            <person name="Cuomo C.A."/>
            <person name="Munoz J.F."/>
            <person name="Imamovic A."/>
            <person name="Priest M.E."/>
            <person name="Young S."/>
            <person name="Clay O.K."/>
            <person name="McEwen J.G."/>
        </authorList>
    </citation>
    <scope>NUCLEOTIDE SEQUENCE [LARGE SCALE GENOMIC DNA]</scope>
    <source>
        <strain evidence="1 2">UAMH 9510</strain>
    </source>
</reference>
<gene>
    <name evidence="1" type="ORF">AJ78_08914</name>
</gene>
<comment type="caution">
    <text evidence="1">The sequence shown here is derived from an EMBL/GenBank/DDBJ whole genome shotgun (WGS) entry which is preliminary data.</text>
</comment>
<feature type="non-terminal residue" evidence="1">
    <location>
        <position position="64"/>
    </location>
</feature>
<name>A0A1J9P1U6_9EURO</name>
<organism evidence="1 2">
    <name type="scientific">Emergomyces pasteurianus Ep9510</name>
    <dbReference type="NCBI Taxonomy" id="1447872"/>
    <lineage>
        <taxon>Eukaryota</taxon>
        <taxon>Fungi</taxon>
        <taxon>Dikarya</taxon>
        <taxon>Ascomycota</taxon>
        <taxon>Pezizomycotina</taxon>
        <taxon>Eurotiomycetes</taxon>
        <taxon>Eurotiomycetidae</taxon>
        <taxon>Onygenales</taxon>
        <taxon>Ajellomycetaceae</taxon>
        <taxon>Emergomyces</taxon>
    </lineage>
</organism>
<dbReference type="Proteomes" id="UP000182235">
    <property type="component" value="Unassembled WGS sequence"/>
</dbReference>
<keyword evidence="2" id="KW-1185">Reference proteome</keyword>
<dbReference type="VEuPathDB" id="FungiDB:AJ78_08914"/>
<dbReference type="AlphaFoldDB" id="A0A1J9P1U6"/>
<feature type="non-terminal residue" evidence="1">
    <location>
        <position position="1"/>
    </location>
</feature>
<dbReference type="EMBL" id="LGRN01001120">
    <property type="protein sequence ID" value="OJD09810.1"/>
    <property type="molecule type" value="Genomic_DNA"/>
</dbReference>
<evidence type="ECO:0000313" key="2">
    <source>
        <dbReference type="Proteomes" id="UP000182235"/>
    </source>
</evidence>